<dbReference type="Proteomes" id="UP000076603">
    <property type="component" value="Unassembled WGS sequence"/>
</dbReference>
<comment type="caution">
    <text evidence="3">The sequence shown here is derived from an EMBL/GenBank/DDBJ whole genome shotgun (WGS) entry which is preliminary data.</text>
</comment>
<feature type="region of interest" description="Disordered" evidence="1">
    <location>
        <begin position="268"/>
        <end position="291"/>
    </location>
</feature>
<evidence type="ECO:0000256" key="1">
    <source>
        <dbReference type="SAM" id="MobiDB-lite"/>
    </source>
</evidence>
<sequence>MKKIILTSLLIAATVTTLHVKSFAADNKEKNSPVKITQSVSTLNALTNLTGSIEKIGENKIEVKAKDGKVYTVPVNEFSKQDGFKDLNLKVGTEISLKGMDFSKTSIGVKATKATESSDSKDIKVGKVGISIEKISDLKNIQSNNKDNLSTMVPIASKDGEQDKLFFIASELTANGKTLKLDLDSITQVVPAISELTELTGTIEKIGEYEIDVKGKDGKTYTVPLNEFSKLDGFKDLNLKGGTEVSLKAMDFSKTSIGVEAVKATESSDSKGTTVDKTGTPDLANTKSDIKDTSSAVPAVAAVASKDGEQDKLFFIASEINANGKTLKLASSK</sequence>
<keyword evidence="4" id="KW-1185">Reference proteome</keyword>
<accession>A0A162QET7</accession>
<dbReference type="RefSeq" id="WP_066631058.1">
    <property type="nucleotide sequence ID" value="NZ_FQXL01000039.1"/>
</dbReference>
<reference evidence="3 4" key="1">
    <citation type="submission" date="2016-04" db="EMBL/GenBank/DDBJ databases">
        <title>Genome sequence of Clostridium magnum DSM 2767.</title>
        <authorList>
            <person name="Poehlein A."/>
            <person name="Uhlig R."/>
            <person name="Fischer R."/>
            <person name="Bahl H."/>
            <person name="Daniel R."/>
        </authorList>
    </citation>
    <scope>NUCLEOTIDE SEQUENCE [LARGE SCALE GENOMIC DNA]</scope>
    <source>
        <strain evidence="3 4">DSM 2767</strain>
    </source>
</reference>
<dbReference type="PATRIC" id="fig|1121326.3.peg.6297"/>
<dbReference type="EMBL" id="LWAE01000018">
    <property type="protein sequence ID" value="KZL88455.1"/>
    <property type="molecule type" value="Genomic_DNA"/>
</dbReference>
<dbReference type="AlphaFoldDB" id="A0A162QET7"/>
<feature type="signal peptide" evidence="2">
    <location>
        <begin position="1"/>
        <end position="24"/>
    </location>
</feature>
<feature type="chain" id="PRO_5010324896" description="DUF5666 domain-containing protein" evidence="2">
    <location>
        <begin position="25"/>
        <end position="333"/>
    </location>
</feature>
<evidence type="ECO:0000313" key="3">
    <source>
        <dbReference type="EMBL" id="KZL88455.1"/>
    </source>
</evidence>
<protein>
    <recommendedName>
        <fullName evidence="5">DUF5666 domain-containing protein</fullName>
    </recommendedName>
</protein>
<gene>
    <name evidence="3" type="ORF">CLMAG_62270</name>
</gene>
<organism evidence="3 4">
    <name type="scientific">Clostridium magnum DSM 2767</name>
    <dbReference type="NCBI Taxonomy" id="1121326"/>
    <lineage>
        <taxon>Bacteria</taxon>
        <taxon>Bacillati</taxon>
        <taxon>Bacillota</taxon>
        <taxon>Clostridia</taxon>
        <taxon>Eubacteriales</taxon>
        <taxon>Clostridiaceae</taxon>
        <taxon>Clostridium</taxon>
    </lineage>
</organism>
<dbReference type="OrthoDB" id="10020471at2"/>
<evidence type="ECO:0008006" key="5">
    <source>
        <dbReference type="Google" id="ProtNLM"/>
    </source>
</evidence>
<proteinExistence type="predicted"/>
<evidence type="ECO:0000313" key="4">
    <source>
        <dbReference type="Proteomes" id="UP000076603"/>
    </source>
</evidence>
<feature type="compositionally biased region" description="Polar residues" evidence="1">
    <location>
        <begin position="268"/>
        <end position="287"/>
    </location>
</feature>
<evidence type="ECO:0000256" key="2">
    <source>
        <dbReference type="SAM" id="SignalP"/>
    </source>
</evidence>
<keyword evidence="2" id="KW-0732">Signal</keyword>
<dbReference type="STRING" id="1121326.CLMAG_62270"/>
<name>A0A162QET7_9CLOT</name>